<keyword evidence="5 9" id="KW-0472">Membrane</keyword>
<evidence type="ECO:0000256" key="9">
    <source>
        <dbReference type="SAM" id="Phobius"/>
    </source>
</evidence>
<dbReference type="OMA" id="KCIVHHQ"/>
<dbReference type="Pfam" id="PF07686">
    <property type="entry name" value="V-set"/>
    <property type="match status" value="2"/>
</dbReference>
<evidence type="ECO:0000256" key="2">
    <source>
        <dbReference type="ARBA" id="ARBA00022692"/>
    </source>
</evidence>
<dbReference type="RefSeq" id="XP_024917732.1">
    <property type="nucleotide sequence ID" value="XM_025061964.1"/>
</dbReference>
<dbReference type="PANTHER" id="PTHR46841">
    <property type="entry name" value="OX-2 MEMBRANE GLYCOPROTEIN"/>
    <property type="match status" value="1"/>
</dbReference>
<keyword evidence="13" id="KW-1185">Reference proteome</keyword>
<dbReference type="InterPro" id="IPR007110">
    <property type="entry name" value="Ig-like_dom"/>
</dbReference>
<dbReference type="GeneID" id="103389249"/>
<dbReference type="GO" id="GO:0016020">
    <property type="term" value="C:membrane"/>
    <property type="evidence" value="ECO:0007669"/>
    <property type="project" value="UniProtKB-SubCell"/>
</dbReference>
<feature type="domain" description="Ig-like" evidence="11">
    <location>
        <begin position="259"/>
        <end position="343"/>
    </location>
</feature>
<dbReference type="InterPro" id="IPR003599">
    <property type="entry name" value="Ig_sub"/>
</dbReference>
<reference evidence="12" key="3">
    <citation type="submission" date="2025-09" db="UniProtKB">
        <authorList>
            <consortium name="Ensembl"/>
        </authorList>
    </citation>
    <scope>IDENTIFICATION</scope>
</reference>
<dbReference type="AlphaFoldDB" id="A0A3P8ULX2"/>
<dbReference type="STRING" id="244447.ENSCSEP00000001646"/>
<dbReference type="PROSITE" id="PS50835">
    <property type="entry name" value="IG_LIKE"/>
    <property type="match status" value="3"/>
</dbReference>
<feature type="domain" description="Ig-like" evidence="11">
    <location>
        <begin position="158"/>
        <end position="252"/>
    </location>
</feature>
<evidence type="ECO:0000256" key="1">
    <source>
        <dbReference type="ARBA" id="ARBA00004167"/>
    </source>
</evidence>
<dbReference type="RefSeq" id="XP_008322803.1">
    <property type="nucleotide sequence ID" value="XM_008324581.3"/>
</dbReference>
<keyword evidence="4 9" id="KW-1133">Transmembrane helix</keyword>
<sequence length="384" mass="42253">MFGPSLLCCHHHRLHHHHHQLLLLLLCIAAAVLRTHGEVITSSSLTAEVNRPFVLSCNITTAPGSSVRQVRWLDQHRKVMLAYQQKVPPHISHQEQSVELTGHNNNSSSITIRRVRLEDEGCYSCVFDVYSTGSQEGITCLKVTGKVRLVGNKTAISGNSATLSCWYSLPVRVQQVLWRKTAEQGDTTTVAAYSKKGHFSIEDAFRSRVSLSRTLDNTELTLLSVSTEDEACYTCEFHTYPDGERSDVACLSVYVLPKPEVNHMTTSPGITEANCTTQSRPAADISWNIEGDNRTIGPPLLSSLDQGDGTTVVISTIIFQSELLDELSVKCIVHHHGLEKAMTVPLYPKVGPLVIILLSVCGVTAILLICLCVCLCKCFVCTKD</sequence>
<dbReference type="GO" id="GO:0150079">
    <property type="term" value="P:negative regulation of neuroinflammatory response"/>
    <property type="evidence" value="ECO:0007669"/>
    <property type="project" value="TreeGrafter"/>
</dbReference>
<organism evidence="12 13">
    <name type="scientific">Cynoglossus semilaevis</name>
    <name type="common">Tongue sole</name>
    <dbReference type="NCBI Taxonomy" id="244447"/>
    <lineage>
        <taxon>Eukaryota</taxon>
        <taxon>Metazoa</taxon>
        <taxon>Chordata</taxon>
        <taxon>Craniata</taxon>
        <taxon>Vertebrata</taxon>
        <taxon>Euteleostomi</taxon>
        <taxon>Actinopterygii</taxon>
        <taxon>Neopterygii</taxon>
        <taxon>Teleostei</taxon>
        <taxon>Neoteleostei</taxon>
        <taxon>Acanthomorphata</taxon>
        <taxon>Carangaria</taxon>
        <taxon>Pleuronectiformes</taxon>
        <taxon>Pleuronectoidei</taxon>
        <taxon>Cynoglossidae</taxon>
        <taxon>Cynoglossinae</taxon>
        <taxon>Cynoglossus</taxon>
    </lineage>
</organism>
<dbReference type="RefSeq" id="XP_024917731.1">
    <property type="nucleotide sequence ID" value="XM_025061963.1"/>
</dbReference>
<dbReference type="PANTHER" id="PTHR46841:SF4">
    <property type="entry name" value="SC:D189"/>
    <property type="match status" value="1"/>
</dbReference>
<dbReference type="GO" id="GO:0098632">
    <property type="term" value="F:cell-cell adhesion mediator activity"/>
    <property type="evidence" value="ECO:0007669"/>
    <property type="project" value="InterPro"/>
</dbReference>
<evidence type="ECO:0000256" key="10">
    <source>
        <dbReference type="SAM" id="SignalP"/>
    </source>
</evidence>
<reference evidence="12" key="2">
    <citation type="submission" date="2025-08" db="UniProtKB">
        <authorList>
            <consortium name="Ensembl"/>
        </authorList>
    </citation>
    <scope>IDENTIFICATION</scope>
</reference>
<dbReference type="GeneTree" id="ENSGT00940000164706"/>
<feature type="domain" description="Ig-like" evidence="11">
    <location>
        <begin position="37"/>
        <end position="139"/>
    </location>
</feature>
<evidence type="ECO:0000256" key="6">
    <source>
        <dbReference type="ARBA" id="ARBA00023157"/>
    </source>
</evidence>
<keyword evidence="3 10" id="KW-0732">Signal</keyword>
<keyword evidence="2 9" id="KW-0812">Transmembrane</keyword>
<dbReference type="RefSeq" id="XP_024917733.1">
    <property type="nucleotide sequence ID" value="XM_025061965.1"/>
</dbReference>
<comment type="subcellular location">
    <subcellularLocation>
        <location evidence="1">Membrane</location>
        <topology evidence="1">Single-pass membrane protein</topology>
    </subcellularLocation>
</comment>
<dbReference type="KEGG" id="csem:103389249"/>
<dbReference type="SUPFAM" id="SSF48726">
    <property type="entry name" value="Immunoglobulin"/>
    <property type="match status" value="3"/>
</dbReference>
<keyword evidence="7" id="KW-0325">Glycoprotein</keyword>
<dbReference type="GO" id="GO:0034113">
    <property type="term" value="P:heterotypic cell-cell adhesion"/>
    <property type="evidence" value="ECO:0007669"/>
    <property type="project" value="TreeGrafter"/>
</dbReference>
<feature type="chain" id="PRO_5018044719" evidence="10">
    <location>
        <begin position="38"/>
        <end position="384"/>
    </location>
</feature>
<dbReference type="GO" id="GO:0043025">
    <property type="term" value="C:neuronal cell body"/>
    <property type="evidence" value="ECO:0007669"/>
    <property type="project" value="TreeGrafter"/>
</dbReference>
<evidence type="ECO:0000256" key="7">
    <source>
        <dbReference type="ARBA" id="ARBA00023180"/>
    </source>
</evidence>
<reference evidence="12 13" key="1">
    <citation type="journal article" date="2014" name="Nat. Genet.">
        <title>Whole-genome sequence of a flatfish provides insights into ZW sex chromosome evolution and adaptation to a benthic lifestyle.</title>
        <authorList>
            <person name="Chen S."/>
            <person name="Zhang G."/>
            <person name="Shao C."/>
            <person name="Huang Q."/>
            <person name="Liu G."/>
            <person name="Zhang P."/>
            <person name="Song W."/>
            <person name="An N."/>
            <person name="Chalopin D."/>
            <person name="Volff J.N."/>
            <person name="Hong Y."/>
            <person name="Li Q."/>
            <person name="Sha Z."/>
            <person name="Zhou H."/>
            <person name="Xie M."/>
            <person name="Yu Q."/>
            <person name="Liu Y."/>
            <person name="Xiang H."/>
            <person name="Wang N."/>
            <person name="Wu K."/>
            <person name="Yang C."/>
            <person name="Zhou Q."/>
            <person name="Liao X."/>
            <person name="Yang L."/>
            <person name="Hu Q."/>
            <person name="Zhang J."/>
            <person name="Meng L."/>
            <person name="Jin L."/>
            <person name="Tian Y."/>
            <person name="Lian J."/>
            <person name="Yang J."/>
            <person name="Miao G."/>
            <person name="Liu S."/>
            <person name="Liang Z."/>
            <person name="Yan F."/>
            <person name="Li Y."/>
            <person name="Sun B."/>
            <person name="Zhang H."/>
            <person name="Zhang J."/>
            <person name="Zhu Y."/>
            <person name="Du M."/>
            <person name="Zhao Y."/>
            <person name="Schartl M."/>
            <person name="Tang Q."/>
            <person name="Wang J."/>
        </authorList>
    </citation>
    <scope>NUCLEOTIDE SEQUENCE</scope>
</reference>
<evidence type="ECO:0000256" key="3">
    <source>
        <dbReference type="ARBA" id="ARBA00022729"/>
    </source>
</evidence>
<proteinExistence type="predicted"/>
<feature type="signal peptide" evidence="10">
    <location>
        <begin position="1"/>
        <end position="37"/>
    </location>
</feature>
<feature type="transmembrane region" description="Helical" evidence="9">
    <location>
        <begin position="353"/>
        <end position="380"/>
    </location>
</feature>
<dbReference type="OrthoDB" id="8749387at2759"/>
<dbReference type="InterPro" id="IPR013783">
    <property type="entry name" value="Ig-like_fold"/>
</dbReference>
<dbReference type="InParanoid" id="A0A3P8ULX2"/>
<keyword evidence="6" id="KW-1015">Disulfide bond</keyword>
<dbReference type="InterPro" id="IPR013106">
    <property type="entry name" value="Ig_V-set"/>
</dbReference>
<evidence type="ECO:0000256" key="5">
    <source>
        <dbReference type="ARBA" id="ARBA00023136"/>
    </source>
</evidence>
<dbReference type="InterPro" id="IPR036179">
    <property type="entry name" value="Ig-like_dom_sf"/>
</dbReference>
<dbReference type="GO" id="GO:0009986">
    <property type="term" value="C:cell surface"/>
    <property type="evidence" value="ECO:0007669"/>
    <property type="project" value="TreeGrafter"/>
</dbReference>
<accession>A0A3P8ULX2</accession>
<protein>
    <submittedName>
        <fullName evidence="12">Sc:d189</fullName>
    </submittedName>
</protein>
<dbReference type="Gene3D" id="2.60.40.10">
    <property type="entry name" value="Immunoglobulins"/>
    <property type="match status" value="3"/>
</dbReference>
<keyword evidence="8" id="KW-0393">Immunoglobulin domain</keyword>
<dbReference type="Ensembl" id="ENSCSET00000001677.1">
    <property type="protein sequence ID" value="ENSCSEP00000001646.1"/>
    <property type="gene ID" value="ENSCSEG00000001113.1"/>
</dbReference>
<dbReference type="Proteomes" id="UP000265120">
    <property type="component" value="Chromosome 14"/>
</dbReference>
<dbReference type="SMART" id="SM00409">
    <property type="entry name" value="IG"/>
    <property type="match status" value="2"/>
</dbReference>
<evidence type="ECO:0000313" key="13">
    <source>
        <dbReference type="Proteomes" id="UP000265120"/>
    </source>
</evidence>
<dbReference type="InterPro" id="IPR047164">
    <property type="entry name" value="OX2G-like"/>
</dbReference>
<dbReference type="SMART" id="SM00406">
    <property type="entry name" value="IGv"/>
    <property type="match status" value="2"/>
</dbReference>
<evidence type="ECO:0000313" key="12">
    <source>
        <dbReference type="Ensembl" id="ENSCSEP00000001646.1"/>
    </source>
</evidence>
<name>A0A3P8ULX2_CYNSE</name>
<evidence type="ECO:0000256" key="4">
    <source>
        <dbReference type="ARBA" id="ARBA00022989"/>
    </source>
</evidence>
<evidence type="ECO:0000256" key="8">
    <source>
        <dbReference type="ARBA" id="ARBA00023319"/>
    </source>
</evidence>
<dbReference type="GO" id="GO:0030424">
    <property type="term" value="C:axon"/>
    <property type="evidence" value="ECO:0007669"/>
    <property type="project" value="TreeGrafter"/>
</dbReference>
<dbReference type="RefSeq" id="XP_024917734.1">
    <property type="nucleotide sequence ID" value="XM_025061966.1"/>
</dbReference>
<evidence type="ECO:0000259" key="11">
    <source>
        <dbReference type="PROSITE" id="PS50835"/>
    </source>
</evidence>